<keyword evidence="3" id="KW-1185">Reference proteome</keyword>
<accession>A0AAE0GKQ1</accession>
<dbReference type="Proteomes" id="UP001190700">
    <property type="component" value="Unassembled WGS sequence"/>
</dbReference>
<gene>
    <name evidence="2" type="ORF">CYMTET_12934</name>
</gene>
<proteinExistence type="predicted"/>
<feature type="region of interest" description="Disordered" evidence="1">
    <location>
        <begin position="18"/>
        <end position="41"/>
    </location>
</feature>
<dbReference type="EMBL" id="LGRX02005098">
    <property type="protein sequence ID" value="KAK3279171.1"/>
    <property type="molecule type" value="Genomic_DNA"/>
</dbReference>
<name>A0AAE0GKQ1_9CHLO</name>
<reference evidence="2 3" key="1">
    <citation type="journal article" date="2015" name="Genome Biol. Evol.">
        <title>Comparative Genomics of a Bacterivorous Green Alga Reveals Evolutionary Causalities and Consequences of Phago-Mixotrophic Mode of Nutrition.</title>
        <authorList>
            <person name="Burns J.A."/>
            <person name="Paasch A."/>
            <person name="Narechania A."/>
            <person name="Kim E."/>
        </authorList>
    </citation>
    <scope>NUCLEOTIDE SEQUENCE [LARGE SCALE GENOMIC DNA]</scope>
    <source>
        <strain evidence="2 3">PLY_AMNH</strain>
    </source>
</reference>
<sequence>MRLLLDSDIDASIRLLPAVRDSPTPSTPPVPPPAAPHANDSDGIKSARLLFEDNVAKVAAVYAKGRHRQWAKAVRELSLGGKDQYFEAGKDSEKLSKIVVVLKNEFNSAGLELSSFDLDDLTKAVIPRVNELLCDTLACIVKTDSAAEHFLLDTDSVSDRDGRRALLELIKGRVPPGVRQTLQEEHSQLRYPARVDPRPLLAKEQRLVRDNRSEDWTPTESTRKYKLSGEKSSSDASWPNIANHLRSAIGRIGHHVELFRPAFGHKFYMGGLRAP</sequence>
<protein>
    <submittedName>
        <fullName evidence="2">Uncharacterized protein</fullName>
    </submittedName>
</protein>
<dbReference type="AlphaFoldDB" id="A0AAE0GKQ1"/>
<feature type="compositionally biased region" description="Pro residues" evidence="1">
    <location>
        <begin position="25"/>
        <end position="35"/>
    </location>
</feature>
<evidence type="ECO:0000256" key="1">
    <source>
        <dbReference type="SAM" id="MobiDB-lite"/>
    </source>
</evidence>
<feature type="compositionally biased region" description="Basic and acidic residues" evidence="1">
    <location>
        <begin position="207"/>
        <end position="233"/>
    </location>
</feature>
<evidence type="ECO:0000313" key="3">
    <source>
        <dbReference type="Proteomes" id="UP001190700"/>
    </source>
</evidence>
<feature type="region of interest" description="Disordered" evidence="1">
    <location>
        <begin position="207"/>
        <end position="238"/>
    </location>
</feature>
<comment type="caution">
    <text evidence="2">The sequence shown here is derived from an EMBL/GenBank/DDBJ whole genome shotgun (WGS) entry which is preliminary data.</text>
</comment>
<organism evidence="2 3">
    <name type="scientific">Cymbomonas tetramitiformis</name>
    <dbReference type="NCBI Taxonomy" id="36881"/>
    <lineage>
        <taxon>Eukaryota</taxon>
        <taxon>Viridiplantae</taxon>
        <taxon>Chlorophyta</taxon>
        <taxon>Pyramimonadophyceae</taxon>
        <taxon>Pyramimonadales</taxon>
        <taxon>Pyramimonadaceae</taxon>
        <taxon>Cymbomonas</taxon>
    </lineage>
</organism>
<evidence type="ECO:0000313" key="2">
    <source>
        <dbReference type="EMBL" id="KAK3279171.1"/>
    </source>
</evidence>